<comment type="similarity">
    <text evidence="1 2">Belongs to the enoyl-CoA hydratase/isomerase family.</text>
</comment>
<dbReference type="CDD" id="cd06558">
    <property type="entry name" value="crotonase-like"/>
    <property type="match status" value="1"/>
</dbReference>
<dbReference type="Proteomes" id="UP000190044">
    <property type="component" value="Unassembled WGS sequence"/>
</dbReference>
<evidence type="ECO:0000313" key="3">
    <source>
        <dbReference type="EMBL" id="SKB97806.1"/>
    </source>
</evidence>
<dbReference type="NCBIfam" id="NF006128">
    <property type="entry name" value="PRK08272.1"/>
    <property type="match status" value="1"/>
</dbReference>
<dbReference type="OrthoDB" id="9795613at2"/>
<dbReference type="PANTHER" id="PTHR43802:SF1">
    <property type="entry name" value="IP11341P-RELATED"/>
    <property type="match status" value="1"/>
</dbReference>
<dbReference type="RefSeq" id="WP_079640064.1">
    <property type="nucleotide sequence ID" value="NZ_FUYP01000041.1"/>
</dbReference>
<protein>
    <submittedName>
        <fullName evidence="3">Enoyl-CoA hydratase</fullName>
    </submittedName>
</protein>
<evidence type="ECO:0000256" key="2">
    <source>
        <dbReference type="RuleBase" id="RU003707"/>
    </source>
</evidence>
<dbReference type="AlphaFoldDB" id="A0A1T5FNS2"/>
<organism evidence="3 4">
    <name type="scientific">Sphingopyxis flava</name>
    <dbReference type="NCBI Taxonomy" id="1507287"/>
    <lineage>
        <taxon>Bacteria</taxon>
        <taxon>Pseudomonadati</taxon>
        <taxon>Pseudomonadota</taxon>
        <taxon>Alphaproteobacteria</taxon>
        <taxon>Sphingomonadales</taxon>
        <taxon>Sphingomonadaceae</taxon>
        <taxon>Sphingopyxis</taxon>
    </lineage>
</organism>
<dbReference type="PROSITE" id="PS00166">
    <property type="entry name" value="ENOYL_COA_HYDRATASE"/>
    <property type="match status" value="1"/>
</dbReference>
<dbReference type="InterPro" id="IPR029045">
    <property type="entry name" value="ClpP/crotonase-like_dom_sf"/>
</dbReference>
<dbReference type="Gene3D" id="3.90.226.10">
    <property type="entry name" value="2-enoyl-CoA Hydratase, Chain A, domain 1"/>
    <property type="match status" value="1"/>
</dbReference>
<dbReference type="InterPro" id="IPR018376">
    <property type="entry name" value="Enoyl-CoA_hyd/isom_CS"/>
</dbReference>
<dbReference type="PANTHER" id="PTHR43802">
    <property type="entry name" value="ENOYL-COA HYDRATASE"/>
    <property type="match status" value="1"/>
</dbReference>
<keyword evidence="4" id="KW-1185">Reference proteome</keyword>
<proteinExistence type="inferred from homology"/>
<dbReference type="GO" id="GO:0003824">
    <property type="term" value="F:catalytic activity"/>
    <property type="evidence" value="ECO:0007669"/>
    <property type="project" value="InterPro"/>
</dbReference>
<evidence type="ECO:0000313" key="4">
    <source>
        <dbReference type="Proteomes" id="UP000190044"/>
    </source>
</evidence>
<evidence type="ECO:0000256" key="1">
    <source>
        <dbReference type="ARBA" id="ARBA00005254"/>
    </source>
</evidence>
<dbReference type="SUPFAM" id="SSF52096">
    <property type="entry name" value="ClpP/crotonase"/>
    <property type="match status" value="1"/>
</dbReference>
<accession>A0A1T5FNS2</accession>
<dbReference type="EMBL" id="FUYP01000041">
    <property type="protein sequence ID" value="SKB97806.1"/>
    <property type="molecule type" value="Genomic_DNA"/>
</dbReference>
<name>A0A1T5FNS2_9SPHN</name>
<sequence length="302" mass="33698">MQEYSGKWLRKPECVLFEVDGAVAKITLNRPEKRNAISHQLIYELRDALLEADDRQDINAVLLQGAGKDFCAGYDLTSSYGDWEPENKDAEKYDYRPAYGSFDNDCWSMERFQAIPDLIFSMHKPVIAKIHGNCLAGGTDLALRCDMIVAADDAKIGFPAIRANGSPPSHMWTYHVGPQWAKRLLLTGDVILGRDAAKIGLVLDAVPADEIDDFAMDLVRRVALVDTELSAAQKRIVNMAMEQMGMMTTQRFAREMDARAHLGTGPARTRFWTDMREGGLKQALAGRDGPFGDSVIKLRTDR</sequence>
<gene>
    <name evidence="3" type="ORF">SAMN06295937_104110</name>
</gene>
<dbReference type="Pfam" id="PF00378">
    <property type="entry name" value="ECH_1"/>
    <property type="match status" value="1"/>
</dbReference>
<reference evidence="4" key="1">
    <citation type="submission" date="2017-02" db="EMBL/GenBank/DDBJ databases">
        <authorList>
            <person name="Varghese N."/>
            <person name="Submissions S."/>
        </authorList>
    </citation>
    <scope>NUCLEOTIDE SEQUENCE [LARGE SCALE GENOMIC DNA]</scope>
    <source>
        <strain evidence="4">R11H</strain>
    </source>
</reference>
<dbReference type="InterPro" id="IPR001753">
    <property type="entry name" value="Enoyl-CoA_hydra/iso"/>
</dbReference>